<evidence type="ECO:0000313" key="4">
    <source>
        <dbReference type="Proteomes" id="UP000051315"/>
    </source>
</evidence>
<evidence type="ECO:0000256" key="1">
    <source>
        <dbReference type="SAM" id="MobiDB-lite"/>
    </source>
</evidence>
<feature type="chain" id="PRO_5006412560" description="Cell wall-associated hydrolase" evidence="2">
    <location>
        <begin position="22"/>
        <end position="244"/>
    </location>
</feature>
<evidence type="ECO:0000256" key="2">
    <source>
        <dbReference type="SAM" id="SignalP"/>
    </source>
</evidence>
<dbReference type="STRING" id="1423735.FC15_GL001085"/>
<evidence type="ECO:0008006" key="5">
    <source>
        <dbReference type="Google" id="ProtNLM"/>
    </source>
</evidence>
<feature type="signal peptide" evidence="2">
    <location>
        <begin position="1"/>
        <end position="21"/>
    </location>
</feature>
<dbReference type="AlphaFoldDB" id="A0A0R1W7D6"/>
<reference evidence="3 4" key="1">
    <citation type="journal article" date="2015" name="Genome Announc.">
        <title>Expanding the biotechnology potential of lactobacilli through comparative genomics of 213 strains and associated genera.</title>
        <authorList>
            <person name="Sun Z."/>
            <person name="Harris H.M."/>
            <person name="McCann A."/>
            <person name="Guo C."/>
            <person name="Argimon S."/>
            <person name="Zhang W."/>
            <person name="Yang X."/>
            <person name="Jeffery I.B."/>
            <person name="Cooney J.C."/>
            <person name="Kagawa T.F."/>
            <person name="Liu W."/>
            <person name="Song Y."/>
            <person name="Salvetti E."/>
            <person name="Wrobel A."/>
            <person name="Rasinkangas P."/>
            <person name="Parkhill J."/>
            <person name="Rea M.C."/>
            <person name="O'Sullivan O."/>
            <person name="Ritari J."/>
            <person name="Douillard F.P."/>
            <person name="Paul Ross R."/>
            <person name="Yang R."/>
            <person name="Briner A.E."/>
            <person name="Felis G.E."/>
            <person name="de Vos W.M."/>
            <person name="Barrangou R."/>
            <person name="Klaenhammer T.R."/>
            <person name="Caufield P.W."/>
            <person name="Cui Y."/>
            <person name="Zhang H."/>
            <person name="O'Toole P.W."/>
        </authorList>
    </citation>
    <scope>NUCLEOTIDE SEQUENCE [LARGE SCALE GENOMIC DNA]</scope>
    <source>
        <strain evidence="3 4">DSM 17758</strain>
    </source>
</reference>
<evidence type="ECO:0000313" key="3">
    <source>
        <dbReference type="EMBL" id="KRM11158.1"/>
    </source>
</evidence>
<protein>
    <recommendedName>
        <fullName evidence="5">Cell wall-associated hydrolase</fullName>
    </recommendedName>
</protein>
<dbReference type="PATRIC" id="fig|1423735.3.peg.1129"/>
<proteinExistence type="predicted"/>
<feature type="region of interest" description="Disordered" evidence="1">
    <location>
        <begin position="123"/>
        <end position="157"/>
    </location>
</feature>
<name>A0A0R1W7D6_9LACO</name>
<keyword evidence="4" id="KW-1185">Reference proteome</keyword>
<keyword evidence="2" id="KW-0732">Signal</keyword>
<dbReference type="Proteomes" id="UP000051315">
    <property type="component" value="Unassembled WGS sequence"/>
</dbReference>
<accession>A0A0R1W7D6</accession>
<gene>
    <name evidence="3" type="ORF">FC15_GL001085</name>
</gene>
<dbReference type="EMBL" id="AZFX01000031">
    <property type="protein sequence ID" value="KRM11158.1"/>
    <property type="molecule type" value="Genomic_DNA"/>
</dbReference>
<comment type="caution">
    <text evidence="3">The sequence shown here is derived from an EMBL/GenBank/DDBJ whole genome shotgun (WGS) entry which is preliminary data.</text>
</comment>
<sequence length="244" mass="25897">MIFTFTILATMFFTNLNVVIAAPTDQANATVYYPSKESVKRVTLARTLVLEEKQTAQAQERIAHKTAITAEQLALQKKQDEIARQKAAAAKAAAAKKAAEEAKKAAAAKAAAQQRAAAKAAQQRAAQAAAQRRAAVQTAARRTTTTSTRTTTSSSSTSRTFKISFYDPAVLGSSMGYGGVAANLSVFPRGTRLRISMSNGQTIYRTVNDTGTFAYSNPYQLDVAWPNSQIPAAGILSATVTVVG</sequence>
<organism evidence="3 4">
    <name type="scientific">Lapidilactobacillus concavus DSM 17758</name>
    <dbReference type="NCBI Taxonomy" id="1423735"/>
    <lineage>
        <taxon>Bacteria</taxon>
        <taxon>Bacillati</taxon>
        <taxon>Bacillota</taxon>
        <taxon>Bacilli</taxon>
        <taxon>Lactobacillales</taxon>
        <taxon>Lactobacillaceae</taxon>
        <taxon>Lapidilactobacillus</taxon>
    </lineage>
</organism>